<comment type="caution">
    <text evidence="2">The sequence shown here is derived from an EMBL/GenBank/DDBJ whole genome shotgun (WGS) entry which is preliminary data.</text>
</comment>
<gene>
    <name evidence="2" type="ORF">H9894_05355</name>
</gene>
<reference evidence="2" key="2">
    <citation type="submission" date="2021-04" db="EMBL/GenBank/DDBJ databases">
        <authorList>
            <person name="Gilroy R."/>
        </authorList>
    </citation>
    <scope>NUCLEOTIDE SEQUENCE</scope>
    <source>
        <strain evidence="2">ChiHecec2B26-446</strain>
    </source>
</reference>
<name>A0A9D1PWN0_9BACT</name>
<evidence type="ECO:0000313" key="2">
    <source>
        <dbReference type="EMBL" id="HIW00601.1"/>
    </source>
</evidence>
<dbReference type="EMBL" id="DXHV01000055">
    <property type="protein sequence ID" value="HIW00601.1"/>
    <property type="molecule type" value="Genomic_DNA"/>
</dbReference>
<evidence type="ECO:0000256" key="1">
    <source>
        <dbReference type="SAM" id="SignalP"/>
    </source>
</evidence>
<dbReference type="AlphaFoldDB" id="A0A9D1PWN0"/>
<proteinExistence type="predicted"/>
<feature type="chain" id="PRO_5039257884" description="PsbP C-terminal domain-containing protein" evidence="1">
    <location>
        <begin position="24"/>
        <end position="164"/>
    </location>
</feature>
<organism evidence="2 3">
    <name type="scientific">Candidatus Desulfovibrio intestinipullorum</name>
    <dbReference type="NCBI Taxonomy" id="2838536"/>
    <lineage>
        <taxon>Bacteria</taxon>
        <taxon>Pseudomonadati</taxon>
        <taxon>Thermodesulfobacteriota</taxon>
        <taxon>Desulfovibrionia</taxon>
        <taxon>Desulfovibrionales</taxon>
        <taxon>Desulfovibrionaceae</taxon>
        <taxon>Desulfovibrio</taxon>
    </lineage>
</organism>
<reference evidence="2" key="1">
    <citation type="journal article" date="2021" name="PeerJ">
        <title>Extensive microbial diversity within the chicken gut microbiome revealed by metagenomics and culture.</title>
        <authorList>
            <person name="Gilroy R."/>
            <person name="Ravi A."/>
            <person name="Getino M."/>
            <person name="Pursley I."/>
            <person name="Horton D.L."/>
            <person name="Alikhan N.F."/>
            <person name="Baker D."/>
            <person name="Gharbi K."/>
            <person name="Hall N."/>
            <person name="Watson M."/>
            <person name="Adriaenssens E.M."/>
            <person name="Foster-Nyarko E."/>
            <person name="Jarju S."/>
            <person name="Secka A."/>
            <person name="Antonio M."/>
            <person name="Oren A."/>
            <person name="Chaudhuri R.R."/>
            <person name="La Ragione R."/>
            <person name="Hildebrand F."/>
            <person name="Pallen M.J."/>
        </authorList>
    </citation>
    <scope>NUCLEOTIDE SEQUENCE</scope>
    <source>
        <strain evidence="2">ChiHecec2B26-446</strain>
    </source>
</reference>
<evidence type="ECO:0008006" key="4">
    <source>
        <dbReference type="Google" id="ProtNLM"/>
    </source>
</evidence>
<sequence length="164" mass="17692">MRKLASLCLALLALVCLAANVQAQEIRNDYFSLNLPADWNSTVSKPQSNGSVTVLLQSKTDKLVITITVVPAPLPAQMLAEQTVQSMRTGGITVKEPVQQGDSYVVEFSHDTKQVKGLNYFTSNGSKGSVVTIMAPDTDGFAKGKAFLQETLKPVDARLFPASY</sequence>
<evidence type="ECO:0000313" key="3">
    <source>
        <dbReference type="Proteomes" id="UP000886752"/>
    </source>
</evidence>
<feature type="signal peptide" evidence="1">
    <location>
        <begin position="1"/>
        <end position="23"/>
    </location>
</feature>
<accession>A0A9D1PWN0</accession>
<keyword evidence="1" id="KW-0732">Signal</keyword>
<dbReference type="Proteomes" id="UP000886752">
    <property type="component" value="Unassembled WGS sequence"/>
</dbReference>
<protein>
    <recommendedName>
        <fullName evidence="4">PsbP C-terminal domain-containing protein</fullName>
    </recommendedName>
</protein>